<dbReference type="SUPFAM" id="SSF49562">
    <property type="entry name" value="C2 domain (Calcium/lipid-binding domain, CaLB)"/>
    <property type="match status" value="2"/>
</dbReference>
<evidence type="ECO:0000313" key="2">
    <source>
        <dbReference type="EMBL" id="CAJ0577613.1"/>
    </source>
</evidence>
<dbReference type="GO" id="GO:0006906">
    <property type="term" value="P:vesicle fusion"/>
    <property type="evidence" value="ECO:0007669"/>
    <property type="project" value="TreeGrafter"/>
</dbReference>
<dbReference type="AlphaFoldDB" id="A0AA36D0B2"/>
<dbReference type="Gene3D" id="2.60.40.150">
    <property type="entry name" value="C2 domain"/>
    <property type="match status" value="2"/>
</dbReference>
<dbReference type="GO" id="GO:0098793">
    <property type="term" value="C:presynapse"/>
    <property type="evidence" value="ECO:0007669"/>
    <property type="project" value="GOC"/>
</dbReference>
<dbReference type="GO" id="GO:0030424">
    <property type="term" value="C:axon"/>
    <property type="evidence" value="ECO:0007669"/>
    <property type="project" value="TreeGrafter"/>
</dbReference>
<dbReference type="GO" id="GO:0030276">
    <property type="term" value="F:clathrin binding"/>
    <property type="evidence" value="ECO:0007669"/>
    <property type="project" value="TreeGrafter"/>
</dbReference>
<dbReference type="EMBL" id="CATQJA010002651">
    <property type="protein sequence ID" value="CAJ0577613.1"/>
    <property type="molecule type" value="Genomic_DNA"/>
</dbReference>
<dbReference type="GO" id="GO:0005544">
    <property type="term" value="F:calcium-dependent phospholipid binding"/>
    <property type="evidence" value="ECO:0007669"/>
    <property type="project" value="TreeGrafter"/>
</dbReference>
<dbReference type="GO" id="GO:0000149">
    <property type="term" value="F:SNARE binding"/>
    <property type="evidence" value="ECO:0007669"/>
    <property type="project" value="TreeGrafter"/>
</dbReference>
<dbReference type="GO" id="GO:0048791">
    <property type="term" value="P:calcium ion-regulated exocytosis of neurotransmitter"/>
    <property type="evidence" value="ECO:0007669"/>
    <property type="project" value="TreeGrafter"/>
</dbReference>
<dbReference type="PROSITE" id="PS50004">
    <property type="entry name" value="C2"/>
    <property type="match status" value="2"/>
</dbReference>
<evidence type="ECO:0000259" key="1">
    <source>
        <dbReference type="PROSITE" id="PS50004"/>
    </source>
</evidence>
<name>A0AA36D0B2_9BILA</name>
<dbReference type="Pfam" id="PF00168">
    <property type="entry name" value="C2"/>
    <property type="match status" value="2"/>
</dbReference>
<evidence type="ECO:0000313" key="3">
    <source>
        <dbReference type="Proteomes" id="UP001177023"/>
    </source>
</evidence>
<dbReference type="FunFam" id="2.60.40.150:FF:000181">
    <property type="entry name" value="Synaptotagmin 4"/>
    <property type="match status" value="1"/>
</dbReference>
<protein>
    <recommendedName>
        <fullName evidence="1">C2 domain-containing protein</fullName>
    </recommendedName>
</protein>
<sequence length="344" mass="38629">MKKRRQPAYPSLLLPSKQSVAVKNVNPKVVQSAAGLRQVISPVQSPLSTDSSPSPITPFHSLLEDRTRKLSPGELPEHRGQVDFELSYDPLVHSLQVTVVSCKDLCEVELSRDGQCLLDPYVKIQLLPDKEHRVKTRIVRSTTSPVYEEQFTLYGVGAEHLQTAAIHFQVVAFDRYSRDTVIGEGIYRLEDADLTNQNSVKLSVGLTGEAASEQGEVLVSLTYQPAFNNLTAVVLKARALPVGANKHIDPYIKLYLRKENGERLVKKKTHVKRGNQHPVYNESFVLELPEDKLDTALIDLQVINHDRNNRNDVIGRALLNKEDPHVQEVLANPGRQVSKWHHLE</sequence>
<dbReference type="InterPro" id="IPR035892">
    <property type="entry name" value="C2_domain_sf"/>
</dbReference>
<dbReference type="Proteomes" id="UP001177023">
    <property type="component" value="Unassembled WGS sequence"/>
</dbReference>
<proteinExistence type="predicted"/>
<feature type="non-terminal residue" evidence="2">
    <location>
        <position position="1"/>
    </location>
</feature>
<organism evidence="2 3">
    <name type="scientific">Mesorhabditis spiculigera</name>
    <dbReference type="NCBI Taxonomy" id="96644"/>
    <lineage>
        <taxon>Eukaryota</taxon>
        <taxon>Metazoa</taxon>
        <taxon>Ecdysozoa</taxon>
        <taxon>Nematoda</taxon>
        <taxon>Chromadorea</taxon>
        <taxon>Rhabditida</taxon>
        <taxon>Rhabditina</taxon>
        <taxon>Rhabditomorpha</taxon>
        <taxon>Rhabditoidea</taxon>
        <taxon>Rhabditidae</taxon>
        <taxon>Mesorhabditinae</taxon>
        <taxon>Mesorhabditis</taxon>
    </lineage>
</organism>
<dbReference type="GO" id="GO:0001786">
    <property type="term" value="F:phosphatidylserine binding"/>
    <property type="evidence" value="ECO:0007669"/>
    <property type="project" value="TreeGrafter"/>
</dbReference>
<accession>A0AA36D0B2</accession>
<feature type="domain" description="C2" evidence="1">
    <location>
        <begin position="213"/>
        <end position="341"/>
    </location>
</feature>
<dbReference type="PANTHER" id="PTHR10024:SF369">
    <property type="entry name" value="FI18813P1"/>
    <property type="match status" value="1"/>
</dbReference>
<gene>
    <name evidence="2" type="ORF">MSPICULIGERA_LOCUS15883</name>
</gene>
<dbReference type="PANTHER" id="PTHR10024">
    <property type="entry name" value="SYNAPTOTAGMIN"/>
    <property type="match status" value="1"/>
</dbReference>
<dbReference type="GO" id="GO:0005886">
    <property type="term" value="C:plasma membrane"/>
    <property type="evidence" value="ECO:0007669"/>
    <property type="project" value="TreeGrafter"/>
</dbReference>
<comment type="caution">
    <text evidence="2">The sequence shown here is derived from an EMBL/GenBank/DDBJ whole genome shotgun (WGS) entry which is preliminary data.</text>
</comment>
<feature type="domain" description="C2" evidence="1">
    <location>
        <begin position="78"/>
        <end position="202"/>
    </location>
</feature>
<dbReference type="SMART" id="SM00239">
    <property type="entry name" value="C2"/>
    <property type="match status" value="2"/>
</dbReference>
<dbReference type="InterPro" id="IPR000008">
    <property type="entry name" value="C2_dom"/>
</dbReference>
<dbReference type="GO" id="GO:0070382">
    <property type="term" value="C:exocytic vesicle"/>
    <property type="evidence" value="ECO:0007669"/>
    <property type="project" value="TreeGrafter"/>
</dbReference>
<keyword evidence="3" id="KW-1185">Reference proteome</keyword>
<dbReference type="GO" id="GO:0005509">
    <property type="term" value="F:calcium ion binding"/>
    <property type="evidence" value="ECO:0007669"/>
    <property type="project" value="TreeGrafter"/>
</dbReference>
<reference evidence="2" key="1">
    <citation type="submission" date="2023-06" db="EMBL/GenBank/DDBJ databases">
        <authorList>
            <person name="Delattre M."/>
        </authorList>
    </citation>
    <scope>NUCLEOTIDE SEQUENCE</scope>
    <source>
        <strain evidence="2">AF72</strain>
    </source>
</reference>